<evidence type="ECO:0000313" key="4">
    <source>
        <dbReference type="Proteomes" id="UP000198824"/>
    </source>
</evidence>
<accession>A0A1I6KE18</accession>
<keyword evidence="1" id="KW-1133">Transmembrane helix</keyword>
<feature type="transmembrane region" description="Helical" evidence="1">
    <location>
        <begin position="79"/>
        <end position="99"/>
    </location>
</feature>
<sequence>MAAAFHLPIYSASQSCLPLQDAAKRRRRFVLALAMVALTGAALACAAPVTGLRVFGLGLIAPGAGFLAPLLADAPMPLGAWLASGLSLAVFGLALILWFGTGNVLAPPLGWLGAALLAAVTVDAPPVDAYNSAVLVLAWLAVPALSLARLPARPQSAGLPPVSCPARPRPQVPEELLPDTLALQRLLLDRALQPIAAFEGFEWRDQFQTAAVRYQVNFISYALSLVQAHQLPAFSGYMVEAQHRLLAKQSDPRMWRYWRLESAWGHLRPAHDPVPRDNIMYSGFVLAQIALAEAVAGRSLAGADGHLDLALPNGRTRYDKADLARILADQYDRAPWGLLACEPGWIYPLCNLLTGVGLRTADADRWAAVAPRMRRGLDAFTTRDGRLVPFRSTLTGLGLPPAGGIVMQAFPCLFLSALYPDLAQLHWGRVRAALDSKPWPRLFWPVDVGNYGFSRASSLAASAAAAVELGDGAAAAAMLAMLDARCPARTIDGVRHRPRASLWAHALELAARCNRPGGLAALAGAGVTGRDGPCLAHADYPDVLVAGAVAEVGALRLVLHLAGGRPHTMRLARLRPERHYRIEGDATGFVKADGRGEADLVIQGQGRTVLLIKPVI</sequence>
<feature type="transmembrane region" description="Helical" evidence="1">
    <location>
        <begin position="29"/>
        <end position="49"/>
    </location>
</feature>
<keyword evidence="1" id="KW-0472">Membrane</keyword>
<dbReference type="Pfam" id="PF18566">
    <property type="entry name" value="Ldi"/>
    <property type="match status" value="1"/>
</dbReference>
<dbReference type="InterPro" id="IPR041411">
    <property type="entry name" value="Ldi"/>
</dbReference>
<keyword evidence="4" id="KW-1185">Reference proteome</keyword>
<reference evidence="3 4" key="1">
    <citation type="submission" date="2016-10" db="EMBL/GenBank/DDBJ databases">
        <authorList>
            <person name="de Groot N.N."/>
        </authorList>
    </citation>
    <scope>NUCLEOTIDE SEQUENCE [LARGE SCALE GENOMIC DNA]</scope>
    <source>
        <strain evidence="3 4">S5-249</strain>
    </source>
</reference>
<keyword evidence="1" id="KW-0812">Transmembrane</keyword>
<evidence type="ECO:0000259" key="2">
    <source>
        <dbReference type="Pfam" id="PF18566"/>
    </source>
</evidence>
<gene>
    <name evidence="3" type="ORF">SAMN05192580_1625</name>
</gene>
<dbReference type="Proteomes" id="UP000198824">
    <property type="component" value="Unassembled WGS sequence"/>
</dbReference>
<feature type="domain" description="Linalool dehydratase/isomerase" evidence="2">
    <location>
        <begin position="213"/>
        <end position="502"/>
    </location>
</feature>
<dbReference type="STRING" id="1166337.SAMN05192580_1625"/>
<dbReference type="EMBL" id="FOZG01000001">
    <property type="protein sequence ID" value="SFR89479.1"/>
    <property type="molecule type" value="Genomic_DNA"/>
</dbReference>
<protein>
    <recommendedName>
        <fullName evidence="2">Linalool dehydratase/isomerase domain-containing protein</fullName>
    </recommendedName>
</protein>
<evidence type="ECO:0000256" key="1">
    <source>
        <dbReference type="SAM" id="Phobius"/>
    </source>
</evidence>
<feature type="transmembrane region" description="Helical" evidence="1">
    <location>
        <begin position="55"/>
        <end position="72"/>
    </location>
</feature>
<proteinExistence type="predicted"/>
<name>A0A1I6KE18_9SPHN</name>
<organism evidence="3 4">
    <name type="scientific">Sphingomonas jatrophae</name>
    <dbReference type="NCBI Taxonomy" id="1166337"/>
    <lineage>
        <taxon>Bacteria</taxon>
        <taxon>Pseudomonadati</taxon>
        <taxon>Pseudomonadota</taxon>
        <taxon>Alphaproteobacteria</taxon>
        <taxon>Sphingomonadales</taxon>
        <taxon>Sphingomonadaceae</taxon>
        <taxon>Sphingomonas</taxon>
    </lineage>
</organism>
<dbReference type="AlphaFoldDB" id="A0A1I6KE18"/>
<evidence type="ECO:0000313" key="3">
    <source>
        <dbReference type="EMBL" id="SFR89479.1"/>
    </source>
</evidence>